<accession>A0A5N6V6D5</accession>
<organism evidence="2 3">
    <name type="scientific">Aspergillus tamarii</name>
    <dbReference type="NCBI Taxonomy" id="41984"/>
    <lineage>
        <taxon>Eukaryota</taxon>
        <taxon>Fungi</taxon>
        <taxon>Dikarya</taxon>
        <taxon>Ascomycota</taxon>
        <taxon>Pezizomycotina</taxon>
        <taxon>Eurotiomycetes</taxon>
        <taxon>Eurotiomycetidae</taxon>
        <taxon>Eurotiales</taxon>
        <taxon>Aspergillaceae</taxon>
        <taxon>Aspergillus</taxon>
        <taxon>Aspergillus subgen. Circumdati</taxon>
    </lineage>
</organism>
<keyword evidence="1" id="KW-0732">Signal</keyword>
<feature type="chain" id="PRO_5025056238" description="Secreted protein" evidence="1">
    <location>
        <begin position="25"/>
        <end position="131"/>
    </location>
</feature>
<reference evidence="2 3" key="1">
    <citation type="submission" date="2019-04" db="EMBL/GenBank/DDBJ databases">
        <title>Friends and foes A comparative genomics study of 23 Aspergillus species from section Flavi.</title>
        <authorList>
            <consortium name="DOE Joint Genome Institute"/>
            <person name="Kjaerbolling I."/>
            <person name="Vesth T."/>
            <person name="Frisvad J.C."/>
            <person name="Nybo J.L."/>
            <person name="Theobald S."/>
            <person name="Kildgaard S."/>
            <person name="Isbrandt T."/>
            <person name="Kuo A."/>
            <person name="Sato A."/>
            <person name="Lyhne E.K."/>
            <person name="Kogle M.E."/>
            <person name="Wiebenga A."/>
            <person name="Kun R.S."/>
            <person name="Lubbers R.J."/>
            <person name="Makela M.R."/>
            <person name="Barry K."/>
            <person name="Chovatia M."/>
            <person name="Clum A."/>
            <person name="Daum C."/>
            <person name="Haridas S."/>
            <person name="He G."/>
            <person name="LaButti K."/>
            <person name="Lipzen A."/>
            <person name="Mondo S."/>
            <person name="Riley R."/>
            <person name="Salamov A."/>
            <person name="Simmons B.A."/>
            <person name="Magnuson J.K."/>
            <person name="Henrissat B."/>
            <person name="Mortensen U.H."/>
            <person name="Larsen T.O."/>
            <person name="Devries R.P."/>
            <person name="Grigoriev I.V."/>
            <person name="Machida M."/>
            <person name="Baker S.E."/>
            <person name="Andersen M.R."/>
        </authorList>
    </citation>
    <scope>NUCLEOTIDE SEQUENCE [LARGE SCALE GENOMIC DNA]</scope>
    <source>
        <strain evidence="2 3">CBS 117626</strain>
    </source>
</reference>
<evidence type="ECO:0000313" key="2">
    <source>
        <dbReference type="EMBL" id="KAE8166469.1"/>
    </source>
</evidence>
<sequence>MLLLSQFLLLCPFIVDQCLWCVMAYRPQHSTITFASPPLSASCGWLQQVAQQWRHEMSATFPFWVDCNQSLLRGCMHPAVVAKPSMLLQVEHSKIPHCESLFRCPSLAWTAIAALGAQLTIPASSMHLCFV</sequence>
<evidence type="ECO:0000256" key="1">
    <source>
        <dbReference type="SAM" id="SignalP"/>
    </source>
</evidence>
<dbReference type="AlphaFoldDB" id="A0A5N6V6D5"/>
<dbReference type="OrthoDB" id="10330384at2759"/>
<protein>
    <recommendedName>
        <fullName evidence="4">Secreted protein</fullName>
    </recommendedName>
</protein>
<name>A0A5N6V6D5_ASPTM</name>
<evidence type="ECO:0008006" key="4">
    <source>
        <dbReference type="Google" id="ProtNLM"/>
    </source>
</evidence>
<dbReference type="Proteomes" id="UP000326950">
    <property type="component" value="Unassembled WGS sequence"/>
</dbReference>
<feature type="signal peptide" evidence="1">
    <location>
        <begin position="1"/>
        <end position="24"/>
    </location>
</feature>
<proteinExistence type="predicted"/>
<gene>
    <name evidence="2" type="ORF">BDV40DRAFT_255734</name>
</gene>
<dbReference type="EMBL" id="ML738594">
    <property type="protein sequence ID" value="KAE8166469.1"/>
    <property type="molecule type" value="Genomic_DNA"/>
</dbReference>
<keyword evidence="3" id="KW-1185">Reference proteome</keyword>
<evidence type="ECO:0000313" key="3">
    <source>
        <dbReference type="Proteomes" id="UP000326950"/>
    </source>
</evidence>